<dbReference type="AlphaFoldDB" id="A0A419PJ43"/>
<reference evidence="8 9" key="1">
    <citation type="journal article" date="2018" name="Biotechnol. Adv.">
        <title>Improved genomic resources and new bioinformatic workflow for the carcinogenic parasite Clonorchis sinensis: Biotechnological implications.</title>
        <authorList>
            <person name="Wang D."/>
            <person name="Korhonen P.K."/>
            <person name="Gasser R.B."/>
            <person name="Young N.D."/>
        </authorList>
    </citation>
    <scope>NUCLEOTIDE SEQUENCE [LARGE SCALE GENOMIC DNA]</scope>
    <source>
        <strain evidence="8">Cs-k2</strain>
    </source>
</reference>
<dbReference type="FunCoup" id="A0A419PJ43">
    <property type="interactions" value="20"/>
</dbReference>
<dbReference type="Proteomes" id="UP000286415">
    <property type="component" value="Unassembled WGS sequence"/>
</dbReference>
<comment type="similarity">
    <text evidence="1 7">Belongs to the phospholipase B-like family.</text>
</comment>
<evidence type="ECO:0000256" key="1">
    <source>
        <dbReference type="ARBA" id="ARBA00007835"/>
    </source>
</evidence>
<dbReference type="InterPro" id="IPR007000">
    <property type="entry name" value="PLipase_B-like"/>
</dbReference>
<keyword evidence="5 7" id="KW-0443">Lipid metabolism</keyword>
<dbReference type="GO" id="GO:0009395">
    <property type="term" value="P:phospholipid catabolic process"/>
    <property type="evidence" value="ECO:0007669"/>
    <property type="project" value="TreeGrafter"/>
</dbReference>
<reference evidence="8 9" key="2">
    <citation type="journal article" date="2021" name="Genomics">
        <title>High-quality reference genome for Clonorchis sinensis.</title>
        <authorList>
            <person name="Young N.D."/>
            <person name="Stroehlein A.J."/>
            <person name="Kinkar L."/>
            <person name="Wang T."/>
            <person name="Sohn W.M."/>
            <person name="Chang B.C.H."/>
            <person name="Kaur P."/>
            <person name="Weisz D."/>
            <person name="Dudchenko O."/>
            <person name="Aiden E.L."/>
            <person name="Korhonen P.K."/>
            <person name="Gasser R.B."/>
        </authorList>
    </citation>
    <scope>NUCLEOTIDE SEQUENCE [LARGE SCALE GENOMIC DNA]</scope>
    <source>
        <strain evidence="8">Cs-k2</strain>
    </source>
</reference>
<evidence type="ECO:0000256" key="7">
    <source>
        <dbReference type="RuleBase" id="RU364138"/>
    </source>
</evidence>
<evidence type="ECO:0000256" key="3">
    <source>
        <dbReference type="ARBA" id="ARBA00022801"/>
    </source>
</evidence>
<feature type="signal peptide" evidence="7">
    <location>
        <begin position="1"/>
        <end position="19"/>
    </location>
</feature>
<dbReference type="PANTHER" id="PTHR12370:SF3">
    <property type="entry name" value="PHOSPHOLIPASE B-LIKE 2-RELATED"/>
    <property type="match status" value="1"/>
</dbReference>
<dbReference type="Gene3D" id="3.60.60.30">
    <property type="match status" value="1"/>
</dbReference>
<evidence type="ECO:0000313" key="9">
    <source>
        <dbReference type="Proteomes" id="UP000286415"/>
    </source>
</evidence>
<keyword evidence="4 7" id="KW-0442">Lipid degradation</keyword>
<dbReference type="InParanoid" id="A0A419PJ43"/>
<dbReference type="STRING" id="79923.A0A419PJ43"/>
<keyword evidence="3 7" id="KW-0378">Hydrolase</keyword>
<dbReference type="EC" id="3.1.1.-" evidence="7"/>
<dbReference type="PANTHER" id="PTHR12370">
    <property type="entry name" value="PHOSPHOLIPASE B-RELATED"/>
    <property type="match status" value="1"/>
</dbReference>
<name>A0A419PJ43_CLOSI</name>
<dbReference type="EMBL" id="NIRI02000042">
    <property type="protein sequence ID" value="KAG5448864.1"/>
    <property type="molecule type" value="Genomic_DNA"/>
</dbReference>
<keyword evidence="2 7" id="KW-0732">Signal</keyword>
<accession>A0A419PJ43</accession>
<dbReference type="Pfam" id="PF04916">
    <property type="entry name" value="Phospholip_B"/>
    <property type="match status" value="1"/>
</dbReference>
<gene>
    <name evidence="8" type="ORF">CSKR_103487</name>
</gene>
<keyword evidence="9" id="KW-1185">Reference proteome</keyword>
<proteinExistence type="inferred from homology"/>
<evidence type="ECO:0000256" key="2">
    <source>
        <dbReference type="ARBA" id="ARBA00022729"/>
    </source>
</evidence>
<dbReference type="GO" id="GO:0005576">
    <property type="term" value="C:extracellular region"/>
    <property type="evidence" value="ECO:0007669"/>
    <property type="project" value="TreeGrafter"/>
</dbReference>
<dbReference type="OrthoDB" id="443524at2759"/>
<evidence type="ECO:0000256" key="6">
    <source>
        <dbReference type="ARBA" id="ARBA00023180"/>
    </source>
</evidence>
<evidence type="ECO:0000313" key="8">
    <source>
        <dbReference type="EMBL" id="KAG5448864.1"/>
    </source>
</evidence>
<organism evidence="8 9">
    <name type="scientific">Clonorchis sinensis</name>
    <name type="common">Chinese liver fluke</name>
    <dbReference type="NCBI Taxonomy" id="79923"/>
    <lineage>
        <taxon>Eukaryota</taxon>
        <taxon>Metazoa</taxon>
        <taxon>Spiralia</taxon>
        <taxon>Lophotrochozoa</taxon>
        <taxon>Platyhelminthes</taxon>
        <taxon>Trematoda</taxon>
        <taxon>Digenea</taxon>
        <taxon>Opisthorchiida</taxon>
        <taxon>Opisthorchiata</taxon>
        <taxon>Opisthorchiidae</taxon>
        <taxon>Clonorchis</taxon>
    </lineage>
</organism>
<feature type="chain" id="PRO_5035981617" description="Phospholipase B-like" evidence="7">
    <location>
        <begin position="20"/>
        <end position="595"/>
    </location>
</feature>
<comment type="function">
    <text evidence="7">Putative phospholipase.</text>
</comment>
<evidence type="ECO:0000256" key="4">
    <source>
        <dbReference type="ARBA" id="ARBA00022963"/>
    </source>
</evidence>
<protein>
    <recommendedName>
        <fullName evidence="7">Phospholipase B-like</fullName>
        <ecNumber evidence="7">3.1.1.-</ecNumber>
    </recommendedName>
</protein>
<sequence length="595" mass="67624">MRGLLHGIFIVIVINLVNSEDSRRLMISSVKRYGVDHFQFVEVGAGTDNLGDLPFISMAFFDNYLTENGWNILSIVTSDKFPDTYQAYWAGFLETNATYELTVASWKNTVEGLCVEPLSADCQKLQTYLSANLKYVISTASILGRSDPFWHQIYLQMWQLKGISDAYKQIFVENSTVLTAQYVYSLTEEVLGIYLLQLSGDLSEILQALSLSTLVNGVNRFGVRWVSSPTCSALIKLTSDNVYLSHVTWAPYTSMLRVLKHYNFPWNVRGKDTQQVPGYAITFSSYPSTISSIDDFYVISSKLVTIETTIGNSNDNLWAIVRDGASSSVLEPFRVMAANRLADNGHEWVSYFRQRNSGTYNNQWMVFDAKLYSPGDKTLNKGLLTVAEQLPGIVKAEDVTHVLEQQTYWPSYNLAYFPVIYNLSGMPEKRAKYGDWFDYQKTARANIFRRDHVKVESMATMHRLMRYNDFTHDEYSKCACNPPYTAENGISARSDLNAPNGTYPISAFEYRIHGGTDVKLVDFTLIHQMNMVATSGPTYDDLPPFEWSKLPVPVPRPHMHPNKWMFKPIMTNFPDYTVTPQVKLPTLLKVFPEPA</sequence>
<dbReference type="GO" id="GO:0004620">
    <property type="term" value="F:phospholipase activity"/>
    <property type="evidence" value="ECO:0007669"/>
    <property type="project" value="InterPro"/>
</dbReference>
<evidence type="ECO:0000256" key="5">
    <source>
        <dbReference type="ARBA" id="ARBA00023098"/>
    </source>
</evidence>
<keyword evidence="6" id="KW-0325">Glycoprotein</keyword>
<comment type="caution">
    <text evidence="8">The sequence shown here is derived from an EMBL/GenBank/DDBJ whole genome shotgun (WGS) entry which is preliminary data.</text>
</comment>